<name>A0A2M7ARR4_9BACT</name>
<evidence type="ECO:0000313" key="2">
    <source>
        <dbReference type="EMBL" id="PIU73315.1"/>
    </source>
</evidence>
<dbReference type="EMBL" id="PEWA01000040">
    <property type="protein sequence ID" value="PIU73315.1"/>
    <property type="molecule type" value="Genomic_DNA"/>
</dbReference>
<comment type="caution">
    <text evidence="2">The sequence shown here is derived from an EMBL/GenBank/DDBJ whole genome shotgun (WGS) entry which is preliminary data.</text>
</comment>
<protein>
    <recommendedName>
        <fullName evidence="1">VOC domain-containing protein</fullName>
    </recommendedName>
</protein>
<feature type="domain" description="VOC" evidence="1">
    <location>
        <begin position="1"/>
        <end position="74"/>
    </location>
</feature>
<dbReference type="PROSITE" id="PS51819">
    <property type="entry name" value="VOC"/>
    <property type="match status" value="1"/>
</dbReference>
<dbReference type="SUPFAM" id="SSF54593">
    <property type="entry name" value="Glyoxalase/Bleomycin resistance protein/Dihydroxybiphenyl dioxygenase"/>
    <property type="match status" value="1"/>
</dbReference>
<dbReference type="InterPro" id="IPR004360">
    <property type="entry name" value="Glyas_Fos-R_dOase_dom"/>
</dbReference>
<dbReference type="Proteomes" id="UP000231407">
    <property type="component" value="Unassembled WGS sequence"/>
</dbReference>
<evidence type="ECO:0000259" key="1">
    <source>
        <dbReference type="PROSITE" id="PS51819"/>
    </source>
</evidence>
<dbReference type="AlphaFoldDB" id="A0A2M7ARR4"/>
<dbReference type="Pfam" id="PF00903">
    <property type="entry name" value="Glyoxalase"/>
    <property type="match status" value="1"/>
</dbReference>
<dbReference type="Gene3D" id="3.10.180.10">
    <property type="entry name" value="2,3-Dihydroxybiphenyl 1,2-Dioxygenase, domain 1"/>
    <property type="match status" value="1"/>
</dbReference>
<dbReference type="InterPro" id="IPR029068">
    <property type="entry name" value="Glyas_Bleomycin-R_OHBP_Dase"/>
</dbReference>
<gene>
    <name evidence="2" type="ORF">COS78_02955</name>
</gene>
<reference evidence="3" key="1">
    <citation type="submission" date="2017-09" db="EMBL/GenBank/DDBJ databases">
        <title>Depth-based differentiation of microbial function through sediment-hosted aquifers and enrichment of novel symbionts in the deep terrestrial subsurface.</title>
        <authorList>
            <person name="Probst A.J."/>
            <person name="Ladd B."/>
            <person name="Jarett J.K."/>
            <person name="Geller-Mcgrath D.E."/>
            <person name="Sieber C.M.K."/>
            <person name="Emerson J.B."/>
            <person name="Anantharaman K."/>
            <person name="Thomas B.C."/>
            <person name="Malmstrom R."/>
            <person name="Stieglmeier M."/>
            <person name="Klingl A."/>
            <person name="Woyke T."/>
            <person name="Ryan C.M."/>
            <person name="Banfield J.F."/>
        </authorList>
    </citation>
    <scope>NUCLEOTIDE SEQUENCE [LARGE SCALE GENOMIC DNA]</scope>
</reference>
<dbReference type="InterPro" id="IPR037523">
    <property type="entry name" value="VOC_core"/>
</dbReference>
<proteinExistence type="predicted"/>
<sequence length="76" mass="8651">MKLWIGQHSEVKGTNPDPCRIMFNINVDSVAKAYEYLISKGVKIVATPFKAPTFDKWFVTFEDLDGNYVQIIGPKE</sequence>
<accession>A0A2M7ARR4</accession>
<evidence type="ECO:0000313" key="3">
    <source>
        <dbReference type="Proteomes" id="UP000231407"/>
    </source>
</evidence>
<organism evidence="2 3">
    <name type="scientific">Candidatus Shapirobacteria bacterium CG06_land_8_20_14_3_00_40_12</name>
    <dbReference type="NCBI Taxonomy" id="1974881"/>
    <lineage>
        <taxon>Bacteria</taxon>
        <taxon>Candidatus Shapironibacteriota</taxon>
    </lineage>
</organism>